<dbReference type="GeneID" id="10500357"/>
<dbReference type="RefSeq" id="XP_003287441.1">
    <property type="nucleotide sequence ID" value="XM_003287393.1"/>
</dbReference>
<evidence type="ECO:0000256" key="1">
    <source>
        <dbReference type="SAM" id="MobiDB-lite"/>
    </source>
</evidence>
<name>F0ZJ47_DICPU</name>
<accession>F0ZJ47</accession>
<protein>
    <submittedName>
        <fullName evidence="2">Uncharacterized protein</fullName>
    </submittedName>
</protein>
<dbReference type="InParanoid" id="F0ZJ47"/>
<evidence type="ECO:0000313" key="2">
    <source>
        <dbReference type="EMBL" id="EGC36003.1"/>
    </source>
</evidence>
<dbReference type="VEuPathDB" id="AmoebaDB:DICPUDRAFT_32479"/>
<feature type="region of interest" description="Disordered" evidence="1">
    <location>
        <begin position="119"/>
        <end position="140"/>
    </location>
</feature>
<feature type="non-terminal residue" evidence="2">
    <location>
        <position position="1"/>
    </location>
</feature>
<dbReference type="Proteomes" id="UP000001064">
    <property type="component" value="Unassembled WGS sequence"/>
</dbReference>
<dbReference type="OrthoDB" id="10494988at2759"/>
<evidence type="ECO:0000313" key="3">
    <source>
        <dbReference type="Proteomes" id="UP000001064"/>
    </source>
</evidence>
<sequence length="289" mass="34036">NIELEVPYQINRLSDCFKNNLIDYSTLVDHLNRLIGTEKAKYYLNVIKESPEIPQLSKEFNLETILKRTDELLNEYNKINSQIISQEQLIENYHKNKSNPENHHCNESYINNYTSNHINNTVNKNKNNNNLNNNNNNNNNQDLKKCNCKELFGKDIFPFDLMEFLSKHGDHSLTDYCTESCIYLIVKKYQDVIEYANNKIFFLRALKPMSPSGYFKSADNVGFIEFNQYMENLLHPISPMHKKVEDAIKFKIHNKKLTVNKDSVQNIPYGFWLHNNNILYEITKDTPIK</sequence>
<dbReference type="AlphaFoldDB" id="F0ZJ47"/>
<dbReference type="OMA" id="VNIELEW"/>
<dbReference type="eggNOG" id="ENOG502RHB1">
    <property type="taxonomic scope" value="Eukaryota"/>
</dbReference>
<dbReference type="FunCoup" id="F0ZJ47">
    <property type="interactions" value="937"/>
</dbReference>
<reference evidence="3" key="1">
    <citation type="journal article" date="2011" name="Genome Biol.">
        <title>Comparative genomics of the social amoebae Dictyostelium discoideum and Dictyostelium purpureum.</title>
        <authorList>
            <consortium name="US DOE Joint Genome Institute (JGI-PGF)"/>
            <person name="Sucgang R."/>
            <person name="Kuo A."/>
            <person name="Tian X."/>
            <person name="Salerno W."/>
            <person name="Parikh A."/>
            <person name="Feasley C.L."/>
            <person name="Dalin E."/>
            <person name="Tu H."/>
            <person name="Huang E."/>
            <person name="Barry K."/>
            <person name="Lindquist E."/>
            <person name="Shapiro H."/>
            <person name="Bruce D."/>
            <person name="Schmutz J."/>
            <person name="Salamov A."/>
            <person name="Fey P."/>
            <person name="Gaudet P."/>
            <person name="Anjard C."/>
            <person name="Babu M.M."/>
            <person name="Basu S."/>
            <person name="Bushmanova Y."/>
            <person name="van der Wel H."/>
            <person name="Katoh-Kurasawa M."/>
            <person name="Dinh C."/>
            <person name="Coutinho P.M."/>
            <person name="Saito T."/>
            <person name="Elias M."/>
            <person name="Schaap P."/>
            <person name="Kay R.R."/>
            <person name="Henrissat B."/>
            <person name="Eichinger L."/>
            <person name="Rivero F."/>
            <person name="Putnam N.H."/>
            <person name="West C.M."/>
            <person name="Loomis W.F."/>
            <person name="Chisholm R.L."/>
            <person name="Shaulsky G."/>
            <person name="Strassmann J.E."/>
            <person name="Queller D.C."/>
            <person name="Kuspa A."/>
            <person name="Grigoriev I.V."/>
        </authorList>
    </citation>
    <scope>NUCLEOTIDE SEQUENCE [LARGE SCALE GENOMIC DNA]</scope>
    <source>
        <strain evidence="3">QSDP1</strain>
    </source>
</reference>
<dbReference type="EMBL" id="GL871040">
    <property type="protein sequence ID" value="EGC36003.1"/>
    <property type="molecule type" value="Genomic_DNA"/>
</dbReference>
<keyword evidence="3" id="KW-1185">Reference proteome</keyword>
<gene>
    <name evidence="2" type="ORF">DICPUDRAFT_32479</name>
</gene>
<proteinExistence type="predicted"/>
<organism evidence="2 3">
    <name type="scientific">Dictyostelium purpureum</name>
    <name type="common">Slime mold</name>
    <dbReference type="NCBI Taxonomy" id="5786"/>
    <lineage>
        <taxon>Eukaryota</taxon>
        <taxon>Amoebozoa</taxon>
        <taxon>Evosea</taxon>
        <taxon>Eumycetozoa</taxon>
        <taxon>Dictyostelia</taxon>
        <taxon>Dictyosteliales</taxon>
        <taxon>Dictyosteliaceae</taxon>
        <taxon>Dictyostelium</taxon>
    </lineage>
</organism>
<dbReference type="KEGG" id="dpp:DICPUDRAFT_32479"/>